<dbReference type="InterPro" id="IPR007829">
    <property type="entry name" value="TM2"/>
</dbReference>
<dbReference type="AlphaFoldDB" id="A0A2S6CUZ1"/>
<evidence type="ECO:0000256" key="3">
    <source>
        <dbReference type="ARBA" id="ARBA00022989"/>
    </source>
</evidence>
<evidence type="ECO:0000256" key="1">
    <source>
        <dbReference type="ARBA" id="ARBA00004141"/>
    </source>
</evidence>
<protein>
    <recommendedName>
        <fullName evidence="6">TM2 domain-containing protein</fullName>
    </recommendedName>
</protein>
<accession>A0A2S6CUZ1</accession>
<evidence type="ECO:0000256" key="2">
    <source>
        <dbReference type="ARBA" id="ARBA00022692"/>
    </source>
</evidence>
<proteinExistence type="predicted"/>
<dbReference type="GO" id="GO:0016020">
    <property type="term" value="C:membrane"/>
    <property type="evidence" value="ECO:0007669"/>
    <property type="project" value="UniProtKB-SubCell"/>
</dbReference>
<feature type="transmembrane region" description="Helical" evidence="5">
    <location>
        <begin position="12"/>
        <end position="32"/>
    </location>
</feature>
<gene>
    <name evidence="7" type="ORF">CUN59_09835</name>
</gene>
<dbReference type="OrthoDB" id="9816361at2"/>
<keyword evidence="3 5" id="KW-1133">Transmembrane helix</keyword>
<dbReference type="RefSeq" id="WP_104387685.1">
    <property type="nucleotide sequence ID" value="NZ_PGEM01000066.1"/>
</dbReference>
<feature type="transmembrane region" description="Helical" evidence="5">
    <location>
        <begin position="38"/>
        <end position="66"/>
    </location>
</feature>
<dbReference type="EMBL" id="PGEM01000066">
    <property type="protein sequence ID" value="PPJ63507.1"/>
    <property type="molecule type" value="Genomic_DNA"/>
</dbReference>
<evidence type="ECO:0000313" key="8">
    <source>
        <dbReference type="Proteomes" id="UP000239589"/>
    </source>
</evidence>
<evidence type="ECO:0000256" key="4">
    <source>
        <dbReference type="ARBA" id="ARBA00023136"/>
    </source>
</evidence>
<evidence type="ECO:0000313" key="7">
    <source>
        <dbReference type="EMBL" id="PPJ63507.1"/>
    </source>
</evidence>
<dbReference type="Proteomes" id="UP000239589">
    <property type="component" value="Unassembled WGS sequence"/>
</dbReference>
<evidence type="ECO:0000259" key="6">
    <source>
        <dbReference type="Pfam" id="PF05154"/>
    </source>
</evidence>
<feature type="domain" description="TM2" evidence="6">
    <location>
        <begin position="11"/>
        <end position="55"/>
    </location>
</feature>
<dbReference type="Pfam" id="PF05154">
    <property type="entry name" value="TM2"/>
    <property type="match status" value="1"/>
</dbReference>
<keyword evidence="4 5" id="KW-0472">Membrane</keyword>
<sequence>MTNINPSHTTKQLLAGYAGIIFGGFGIHKFILGYTSEGFIMLSISIIGGSFTYGFTLIIMQLVGLIEAMIYLNKPHEDFVNTYFVNKQGWF</sequence>
<reference evidence="7 8" key="1">
    <citation type="submission" date="2018-02" db="EMBL/GenBank/DDBJ databases">
        <title>Discovery of a pederin family compound in a non-symbiotic bloom-forming cyanobacterium.</title>
        <authorList>
            <person name="Kust A."/>
            <person name="Mares J."/>
            <person name="Jokela J."/>
            <person name="Urajova P."/>
            <person name="Hajek J."/>
            <person name="Saurav K."/>
            <person name="Voracova K."/>
            <person name="Fewer D.P."/>
            <person name="Haapaniemi E."/>
            <person name="Permi P."/>
            <person name="Rehakova K."/>
            <person name="Sivonen K."/>
            <person name="Hrouzek P."/>
        </authorList>
    </citation>
    <scope>NUCLEOTIDE SEQUENCE [LARGE SCALE GENOMIC DNA]</scope>
    <source>
        <strain evidence="7 8">CHARLIE-1</strain>
    </source>
</reference>
<organism evidence="7 8">
    <name type="scientific">Cuspidothrix issatschenkoi CHARLIE-1</name>
    <dbReference type="NCBI Taxonomy" id="2052836"/>
    <lineage>
        <taxon>Bacteria</taxon>
        <taxon>Bacillati</taxon>
        <taxon>Cyanobacteriota</taxon>
        <taxon>Cyanophyceae</taxon>
        <taxon>Nostocales</taxon>
        <taxon>Aphanizomenonaceae</taxon>
        <taxon>Cuspidothrix</taxon>
    </lineage>
</organism>
<comment type="subcellular location">
    <subcellularLocation>
        <location evidence="1">Membrane</location>
        <topology evidence="1">Multi-pass membrane protein</topology>
    </subcellularLocation>
</comment>
<keyword evidence="2 5" id="KW-0812">Transmembrane</keyword>
<keyword evidence="8" id="KW-1185">Reference proteome</keyword>
<comment type="caution">
    <text evidence="7">The sequence shown here is derived from an EMBL/GenBank/DDBJ whole genome shotgun (WGS) entry which is preliminary data.</text>
</comment>
<evidence type="ECO:0000256" key="5">
    <source>
        <dbReference type="SAM" id="Phobius"/>
    </source>
</evidence>
<name>A0A2S6CUZ1_9CYAN</name>